<dbReference type="InterPro" id="IPR025322">
    <property type="entry name" value="PADRE_dom"/>
</dbReference>
<protein>
    <submittedName>
        <fullName evidence="2">Uncharacterized protein</fullName>
    </submittedName>
</protein>
<reference evidence="2" key="1">
    <citation type="submission" date="2024-03" db="EMBL/GenBank/DDBJ databases">
        <title>WGS assembly of Saponaria officinalis var. Norfolk2.</title>
        <authorList>
            <person name="Jenkins J."/>
            <person name="Shu S."/>
            <person name="Grimwood J."/>
            <person name="Barry K."/>
            <person name="Goodstein D."/>
            <person name="Schmutz J."/>
            <person name="Leebens-Mack J."/>
            <person name="Osbourn A."/>
        </authorList>
    </citation>
    <scope>NUCLEOTIDE SEQUENCE [LARGE SCALE GENOMIC DNA]</scope>
    <source>
        <strain evidence="2">JIC</strain>
    </source>
</reference>
<organism evidence="2 3">
    <name type="scientific">Saponaria officinalis</name>
    <name type="common">Common soapwort</name>
    <name type="synonym">Lychnis saponaria</name>
    <dbReference type="NCBI Taxonomy" id="3572"/>
    <lineage>
        <taxon>Eukaryota</taxon>
        <taxon>Viridiplantae</taxon>
        <taxon>Streptophyta</taxon>
        <taxon>Embryophyta</taxon>
        <taxon>Tracheophyta</taxon>
        <taxon>Spermatophyta</taxon>
        <taxon>Magnoliopsida</taxon>
        <taxon>eudicotyledons</taxon>
        <taxon>Gunneridae</taxon>
        <taxon>Pentapetalae</taxon>
        <taxon>Caryophyllales</taxon>
        <taxon>Caryophyllaceae</taxon>
        <taxon>Caryophylleae</taxon>
        <taxon>Saponaria</taxon>
    </lineage>
</organism>
<evidence type="ECO:0000313" key="3">
    <source>
        <dbReference type="Proteomes" id="UP001443914"/>
    </source>
</evidence>
<dbReference type="Proteomes" id="UP001443914">
    <property type="component" value="Unassembled WGS sequence"/>
</dbReference>
<name>A0AAW1I711_SAPOF</name>
<dbReference type="AlphaFoldDB" id="A0AAW1I711"/>
<feature type="compositionally biased region" description="Polar residues" evidence="1">
    <location>
        <begin position="78"/>
        <end position="101"/>
    </location>
</feature>
<dbReference type="Pfam" id="PF14009">
    <property type="entry name" value="PADRE"/>
    <property type="match status" value="1"/>
</dbReference>
<proteinExistence type="predicted"/>
<feature type="region of interest" description="Disordered" evidence="1">
    <location>
        <begin position="53"/>
        <end position="101"/>
    </location>
</feature>
<keyword evidence="3" id="KW-1185">Reference proteome</keyword>
<dbReference type="EMBL" id="JBDFQZ010000010">
    <property type="protein sequence ID" value="KAK9684673.1"/>
    <property type="molecule type" value="Genomic_DNA"/>
</dbReference>
<sequence>MGNCQAIDAASLVIQHPNGKVDKMYWPVSATQVMKLNPGHYVALLITTTISHTKTDNNHNNNNNNKSPTKPSNNFKNTNITSAPKTSNINSNSKGSDSSITGRNSVRITRVKLLRPKDTLALGHVYRLITTQEVMKGLVAKKQAKMRKNGIELADSEGLRDAEKLVKFSVQDKSHQVISRHGQRSRTTSGGNGGGTARPKTWQPSLNSISEAAS</sequence>
<dbReference type="PANTHER" id="PTHR33413:SF33">
    <property type="entry name" value="MEDIATOR OF RNA POLYMERASE II TRANSCRIPTION SUBUNIT 29"/>
    <property type="match status" value="1"/>
</dbReference>
<feature type="compositionally biased region" description="Low complexity" evidence="1">
    <location>
        <begin position="58"/>
        <end position="77"/>
    </location>
</feature>
<feature type="region of interest" description="Disordered" evidence="1">
    <location>
        <begin position="172"/>
        <end position="214"/>
    </location>
</feature>
<evidence type="ECO:0000313" key="2">
    <source>
        <dbReference type="EMBL" id="KAK9684673.1"/>
    </source>
</evidence>
<evidence type="ECO:0000256" key="1">
    <source>
        <dbReference type="SAM" id="MobiDB-lite"/>
    </source>
</evidence>
<accession>A0AAW1I711</accession>
<comment type="caution">
    <text evidence="2">The sequence shown here is derived from an EMBL/GenBank/DDBJ whole genome shotgun (WGS) entry which is preliminary data.</text>
</comment>
<gene>
    <name evidence="2" type="ORF">RND81_10G224700</name>
</gene>
<dbReference type="PANTHER" id="PTHR33413">
    <property type="entry name" value="EXPRESSED PROTEIN"/>
    <property type="match status" value="1"/>
</dbReference>
<feature type="compositionally biased region" description="Polar residues" evidence="1">
    <location>
        <begin position="202"/>
        <end position="214"/>
    </location>
</feature>